<evidence type="ECO:0000313" key="2">
    <source>
        <dbReference type="EMBL" id="TWU32832.1"/>
    </source>
</evidence>
<sequence precursor="true">MQTTTRLLIVCFSIHCCATNLFAQAKDFSAVRAGVFFDNPLRTWDGFGFNYVETAHSYDMSKFNQEYGGFSLLDEQEKQEIVQLVFGEEGLKVGLVKMFLGANHQQEPGGSYDHESTTRNMRYFVKEGLKLTRQRGDDLQIITTLYGPPGFMTLQKANRGRDLDPKFKKELALYMIDWVKFLREEEQLPVKYLSLHNEGEDWHRWNHEGLTERRNHDYNLYWPVEQINEFLKFMPALLKEHGLDDVGMTPGEPSNWYRFAAWGLAHGIAKDTDAVNGLGLITSHGFYRGAYGHWFGEHNSVTNDLLREQRPGLHSWVTSTSWSAMDASFVKEIHGNIYTSKVNAIIPWAGIQRPTHWVGGDPNPGSAIKVDEDGNYEVRKGYYFYKQVSRAGQPGMGVAETFAMNSAVAVIGFSREQTDNADAFVVANLSKGTKNVSVQISGTDSKSFSAFITTSGDENFSPAGNYEVRNGAVFVEVPSGAVITFLGQ</sequence>
<accession>A0A5C6D7C5</accession>
<dbReference type="AlphaFoldDB" id="A0A5C6D7C5"/>
<dbReference type="InterPro" id="IPR013780">
    <property type="entry name" value="Glyco_hydro_b"/>
</dbReference>
<name>A0A5C6D7C5_9BACT</name>
<dbReference type="Proteomes" id="UP000319143">
    <property type="component" value="Unassembled WGS sequence"/>
</dbReference>
<dbReference type="RefSeq" id="WP_146529908.1">
    <property type="nucleotide sequence ID" value="NZ_SJPV01000011.1"/>
</dbReference>
<gene>
    <name evidence="2" type="ORF">Poly41_52090</name>
</gene>
<dbReference type="Gene3D" id="2.60.40.1180">
    <property type="entry name" value="Golgi alpha-mannosidase II"/>
    <property type="match status" value="1"/>
</dbReference>
<dbReference type="OrthoDB" id="975204at2"/>
<evidence type="ECO:0008006" key="4">
    <source>
        <dbReference type="Google" id="ProtNLM"/>
    </source>
</evidence>
<evidence type="ECO:0000256" key="1">
    <source>
        <dbReference type="SAM" id="SignalP"/>
    </source>
</evidence>
<dbReference type="InterPro" id="IPR017853">
    <property type="entry name" value="GH"/>
</dbReference>
<dbReference type="Gene3D" id="3.20.20.80">
    <property type="entry name" value="Glycosidases"/>
    <property type="match status" value="1"/>
</dbReference>
<comment type="caution">
    <text evidence="2">The sequence shown here is derived from an EMBL/GenBank/DDBJ whole genome shotgun (WGS) entry which is preliminary data.</text>
</comment>
<proteinExistence type="predicted"/>
<protein>
    <recommendedName>
        <fullName evidence="4">Glycosyl hydrolase family 30 beta sandwich domain-containing protein</fullName>
    </recommendedName>
</protein>
<organism evidence="2 3">
    <name type="scientific">Novipirellula artificiosorum</name>
    <dbReference type="NCBI Taxonomy" id="2528016"/>
    <lineage>
        <taxon>Bacteria</taxon>
        <taxon>Pseudomonadati</taxon>
        <taxon>Planctomycetota</taxon>
        <taxon>Planctomycetia</taxon>
        <taxon>Pirellulales</taxon>
        <taxon>Pirellulaceae</taxon>
        <taxon>Novipirellula</taxon>
    </lineage>
</organism>
<dbReference type="SUPFAM" id="SSF51445">
    <property type="entry name" value="(Trans)glycosidases"/>
    <property type="match status" value="1"/>
</dbReference>
<feature type="chain" id="PRO_5022695251" description="Glycosyl hydrolase family 30 beta sandwich domain-containing protein" evidence="1">
    <location>
        <begin position="26"/>
        <end position="488"/>
    </location>
</feature>
<keyword evidence="1" id="KW-0732">Signal</keyword>
<feature type="signal peptide" evidence="1">
    <location>
        <begin position="1"/>
        <end position="25"/>
    </location>
</feature>
<keyword evidence="3" id="KW-1185">Reference proteome</keyword>
<dbReference type="EMBL" id="SJPV01000011">
    <property type="protein sequence ID" value="TWU32832.1"/>
    <property type="molecule type" value="Genomic_DNA"/>
</dbReference>
<reference evidence="2 3" key="1">
    <citation type="submission" date="2019-02" db="EMBL/GenBank/DDBJ databases">
        <title>Deep-cultivation of Planctomycetes and their phenomic and genomic characterization uncovers novel biology.</title>
        <authorList>
            <person name="Wiegand S."/>
            <person name="Jogler M."/>
            <person name="Boedeker C."/>
            <person name="Pinto D."/>
            <person name="Vollmers J."/>
            <person name="Rivas-Marin E."/>
            <person name="Kohn T."/>
            <person name="Peeters S.H."/>
            <person name="Heuer A."/>
            <person name="Rast P."/>
            <person name="Oberbeckmann S."/>
            <person name="Bunk B."/>
            <person name="Jeske O."/>
            <person name="Meyerdierks A."/>
            <person name="Storesund J.E."/>
            <person name="Kallscheuer N."/>
            <person name="Luecker S."/>
            <person name="Lage O.M."/>
            <person name="Pohl T."/>
            <person name="Merkel B.J."/>
            <person name="Hornburger P."/>
            <person name="Mueller R.-W."/>
            <person name="Bruemmer F."/>
            <person name="Labrenz M."/>
            <person name="Spormann A.M."/>
            <person name="Op Den Camp H."/>
            <person name="Overmann J."/>
            <person name="Amann R."/>
            <person name="Jetten M.S.M."/>
            <person name="Mascher T."/>
            <person name="Medema M.H."/>
            <person name="Devos D.P."/>
            <person name="Kaster A.-K."/>
            <person name="Ovreas L."/>
            <person name="Rohde M."/>
            <person name="Galperin M.Y."/>
            <person name="Jogler C."/>
        </authorList>
    </citation>
    <scope>NUCLEOTIDE SEQUENCE [LARGE SCALE GENOMIC DNA]</scope>
    <source>
        <strain evidence="2 3">Poly41</strain>
    </source>
</reference>
<evidence type="ECO:0000313" key="3">
    <source>
        <dbReference type="Proteomes" id="UP000319143"/>
    </source>
</evidence>